<dbReference type="InterPro" id="IPR002591">
    <property type="entry name" value="Phosphodiest/P_Trfase"/>
</dbReference>
<dbReference type="eggNOG" id="COG1524">
    <property type="taxonomic scope" value="Bacteria"/>
</dbReference>
<dbReference type="InterPro" id="IPR050738">
    <property type="entry name" value="Sulfatase"/>
</dbReference>
<evidence type="ECO:0008006" key="7">
    <source>
        <dbReference type="Google" id="ProtNLM"/>
    </source>
</evidence>
<organism evidence="5 6">
    <name type="scientific">Desulforudis audaxviator (strain MP104C)</name>
    <dbReference type="NCBI Taxonomy" id="477974"/>
    <lineage>
        <taxon>Bacteria</taxon>
        <taxon>Bacillati</taxon>
        <taxon>Bacillota</taxon>
        <taxon>Clostridia</taxon>
        <taxon>Thermoanaerobacterales</taxon>
        <taxon>Candidatus Desulforudaceae</taxon>
        <taxon>Candidatus Desulforudis</taxon>
    </lineage>
</organism>
<evidence type="ECO:0000256" key="1">
    <source>
        <dbReference type="ARBA" id="ARBA00008779"/>
    </source>
</evidence>
<dbReference type="InterPro" id="IPR017850">
    <property type="entry name" value="Alkaline_phosphatase_core_sf"/>
</dbReference>
<reference evidence="6" key="1">
    <citation type="submission" date="2007-10" db="EMBL/GenBank/DDBJ databases">
        <title>Complete sequence of chromosome of Desulforudis audaxviator MP104C.</title>
        <authorList>
            <person name="Copeland A."/>
            <person name="Lucas S."/>
            <person name="Lapidus A."/>
            <person name="Barry K."/>
            <person name="Glavina del Rio T."/>
            <person name="Dalin E."/>
            <person name="Tice H."/>
            <person name="Bruce D."/>
            <person name="Pitluck S."/>
            <person name="Lowry S.R."/>
            <person name="Larimer F."/>
            <person name="Land M.L."/>
            <person name="Hauser L."/>
            <person name="Kyrpides N."/>
            <person name="Ivanova N.N."/>
            <person name="Richardson P."/>
        </authorList>
    </citation>
    <scope>NUCLEOTIDE SEQUENCE [LARGE SCALE GENOMIC DNA]</scope>
    <source>
        <strain evidence="6">MP104C</strain>
    </source>
</reference>
<dbReference type="PANTHER" id="PTHR42693:SF33">
    <property type="entry name" value="ARYLSULFATASE"/>
    <property type="match status" value="1"/>
</dbReference>
<dbReference type="KEGG" id="dau:Daud_0869"/>
<keyword evidence="2" id="KW-0175">Coiled coil</keyword>
<feature type="chain" id="PRO_5038461772" description="Type I phosphodiesterase/nucleotide pyrophosphatase" evidence="4">
    <location>
        <begin position="25"/>
        <end position="377"/>
    </location>
</feature>
<keyword evidence="3" id="KW-0812">Transmembrane</keyword>
<keyword evidence="6" id="KW-1185">Reference proteome</keyword>
<keyword evidence="3" id="KW-0472">Membrane</keyword>
<evidence type="ECO:0000313" key="5">
    <source>
        <dbReference type="EMBL" id="ACA59382.1"/>
    </source>
</evidence>
<proteinExistence type="inferred from homology"/>
<dbReference type="OrthoDB" id="1785054at2"/>
<feature type="signal peptide" evidence="4">
    <location>
        <begin position="1"/>
        <end position="24"/>
    </location>
</feature>
<sequence length="377" mass="41464">MFVRGFGVLIALCMVLLLPLGGTAAQEAEPQEKPRYTRQMLVIVIDGLQADALQKAQAPNINGVAASGIRINDCIPVWPGGLEASAASILTGTGARTHQFLQAGDKLKQPTLFDLIRPSNLAGGFFDASGRLDGLAANADYHLKIKGDDKLVEAAVKEMEGKKPYLSVLVLADARKALEESGRSSQEYYRAVSNADNLVGRLLHFLHQQGVYEQTLIVITGTDGEPPLIVKGVQFKGGVVLPPADLLDIAPTLAYILNLKIPAPDGLVLWNAFEPGSLQNGFYLLEQRIRELSRAQAESQRAIHRLWDEGEKVREEKQELEAKEAGIAQAIQERDREIERLEKSVDAHRHLIGLLVVLFGFGYVVEYRVLKKRFLLF</sequence>
<dbReference type="GO" id="GO:0004065">
    <property type="term" value="F:arylsulfatase activity"/>
    <property type="evidence" value="ECO:0007669"/>
    <property type="project" value="TreeGrafter"/>
</dbReference>
<feature type="transmembrane region" description="Helical" evidence="3">
    <location>
        <begin position="351"/>
        <end position="370"/>
    </location>
</feature>
<feature type="coiled-coil region" evidence="2">
    <location>
        <begin position="313"/>
        <end position="351"/>
    </location>
</feature>
<keyword evidence="3" id="KW-1133">Transmembrane helix</keyword>
<evidence type="ECO:0000313" key="6">
    <source>
        <dbReference type="Proteomes" id="UP000008544"/>
    </source>
</evidence>
<dbReference type="EMBL" id="CP000860">
    <property type="protein sequence ID" value="ACA59382.1"/>
    <property type="molecule type" value="Genomic_DNA"/>
</dbReference>
<evidence type="ECO:0000256" key="2">
    <source>
        <dbReference type="SAM" id="Coils"/>
    </source>
</evidence>
<dbReference type="AlphaFoldDB" id="B1I333"/>
<dbReference type="RefSeq" id="WP_012301968.1">
    <property type="nucleotide sequence ID" value="NC_010424.1"/>
</dbReference>
<dbReference type="Pfam" id="PF01663">
    <property type="entry name" value="Phosphodiest"/>
    <property type="match status" value="1"/>
</dbReference>
<gene>
    <name evidence="5" type="ordered locus">Daud_0869</name>
</gene>
<dbReference type="SUPFAM" id="SSF53649">
    <property type="entry name" value="Alkaline phosphatase-like"/>
    <property type="match status" value="1"/>
</dbReference>
<protein>
    <recommendedName>
        <fullName evidence="7">Type I phosphodiesterase/nucleotide pyrophosphatase</fullName>
    </recommendedName>
</protein>
<dbReference type="HOGENOM" id="CLU_060497_0_0_9"/>
<comment type="similarity">
    <text evidence="1">Belongs to the sulfatase family.</text>
</comment>
<dbReference type="Gene3D" id="3.40.720.10">
    <property type="entry name" value="Alkaline Phosphatase, subunit A"/>
    <property type="match status" value="1"/>
</dbReference>
<evidence type="ECO:0000256" key="3">
    <source>
        <dbReference type="SAM" id="Phobius"/>
    </source>
</evidence>
<dbReference type="PANTHER" id="PTHR42693">
    <property type="entry name" value="ARYLSULFATASE FAMILY MEMBER"/>
    <property type="match status" value="1"/>
</dbReference>
<evidence type="ECO:0000256" key="4">
    <source>
        <dbReference type="SAM" id="SignalP"/>
    </source>
</evidence>
<reference evidence="5 6" key="2">
    <citation type="journal article" date="2008" name="Science">
        <title>Environmental genomics reveals a single-species ecosystem deep within Earth.</title>
        <authorList>
            <person name="Chivian D."/>
            <person name="Brodie E.L."/>
            <person name="Alm E.J."/>
            <person name="Culley D.E."/>
            <person name="Dehal P.S."/>
            <person name="Desantis T.Z."/>
            <person name="Gihring T.M."/>
            <person name="Lapidus A."/>
            <person name="Lin L.H."/>
            <person name="Lowry S.R."/>
            <person name="Moser D.P."/>
            <person name="Richardson P.M."/>
            <person name="Southam G."/>
            <person name="Wanger G."/>
            <person name="Pratt L.M."/>
            <person name="Andersen G.L."/>
            <person name="Hazen T.C."/>
            <person name="Brockman F.J."/>
            <person name="Arkin A.P."/>
            <person name="Onstott T.C."/>
        </authorList>
    </citation>
    <scope>NUCLEOTIDE SEQUENCE [LARGE SCALE GENOMIC DNA]</scope>
    <source>
        <strain evidence="5 6">MP104C</strain>
    </source>
</reference>
<accession>B1I333</accession>
<dbReference type="Proteomes" id="UP000008544">
    <property type="component" value="Chromosome"/>
</dbReference>
<name>B1I333_DESAP</name>
<keyword evidence="4" id="KW-0732">Signal</keyword>
<dbReference type="STRING" id="477974.Daud_0869"/>